<feature type="transmembrane region" description="Helical" evidence="5">
    <location>
        <begin position="43"/>
        <end position="64"/>
    </location>
</feature>
<feature type="transmembrane region" description="Helical" evidence="5">
    <location>
        <begin position="69"/>
        <end position="91"/>
    </location>
</feature>
<evidence type="ECO:0000313" key="6">
    <source>
        <dbReference type="EMBL" id="APT91503.1"/>
    </source>
</evidence>
<evidence type="ECO:0000256" key="2">
    <source>
        <dbReference type="ARBA" id="ARBA00022692"/>
    </source>
</evidence>
<keyword evidence="4 5" id="KW-0472">Membrane</keyword>
<dbReference type="KEGG" id="csph:CSPHI_11635"/>
<dbReference type="GO" id="GO:0016020">
    <property type="term" value="C:membrane"/>
    <property type="evidence" value="ECO:0007669"/>
    <property type="project" value="UniProtKB-SubCell"/>
</dbReference>
<evidence type="ECO:0000313" key="7">
    <source>
        <dbReference type="Proteomes" id="UP000185469"/>
    </source>
</evidence>
<keyword evidence="2 5" id="KW-0812">Transmembrane</keyword>
<evidence type="ECO:0000256" key="3">
    <source>
        <dbReference type="ARBA" id="ARBA00022989"/>
    </source>
</evidence>
<keyword evidence="3 5" id="KW-1133">Transmembrane helix</keyword>
<evidence type="ECO:0000256" key="4">
    <source>
        <dbReference type="ARBA" id="ARBA00023136"/>
    </source>
</evidence>
<organism evidence="6 7">
    <name type="scientific">Corynebacterium sphenisci DSM 44792</name>
    <dbReference type="NCBI Taxonomy" id="1437874"/>
    <lineage>
        <taxon>Bacteria</taxon>
        <taxon>Bacillati</taxon>
        <taxon>Actinomycetota</taxon>
        <taxon>Actinomycetes</taxon>
        <taxon>Mycobacteriales</taxon>
        <taxon>Corynebacteriaceae</taxon>
        <taxon>Corynebacterium</taxon>
    </lineage>
</organism>
<dbReference type="RefSeq" id="WP_075693380.1">
    <property type="nucleotide sequence ID" value="NZ_CP009248.1"/>
</dbReference>
<name>A0A1L7D0B5_9CORY</name>
<dbReference type="Pfam" id="PF13564">
    <property type="entry name" value="DoxX_2"/>
    <property type="match status" value="1"/>
</dbReference>
<dbReference type="EMBL" id="CP009248">
    <property type="protein sequence ID" value="APT91503.1"/>
    <property type="molecule type" value="Genomic_DNA"/>
</dbReference>
<dbReference type="InterPro" id="IPR032808">
    <property type="entry name" value="DoxX"/>
</dbReference>
<dbReference type="STRING" id="1437874.CSPHI_11635"/>
<gene>
    <name evidence="6" type="ORF">CSPHI_11635</name>
</gene>
<accession>A0A1L7D0B5</accession>
<sequence length="119" mass="12124">MFTIQITLAALLALTLAGDALLSLRPPAFIADCLDGVGFPRDWWWSLILIKLLAAGGIAAGLILDDASLLAAAVAGVVAYFIAAAIAHVRAGFLGAAFWGNCLGMLAFALVTLGVVLAG</sequence>
<dbReference type="Proteomes" id="UP000185469">
    <property type="component" value="Chromosome"/>
</dbReference>
<protein>
    <submittedName>
        <fullName evidence="6">Membrane protein</fullName>
    </submittedName>
</protein>
<dbReference type="AlphaFoldDB" id="A0A1L7D0B5"/>
<reference evidence="6 7" key="1">
    <citation type="submission" date="2014-08" db="EMBL/GenBank/DDBJ databases">
        <title>Complete genome sequence of Corynebacterium sphenisci CECT 5990(T) (=DSM 44792(T)), isolated from healthy wild penguins.</title>
        <authorList>
            <person name="Ruckert C."/>
            <person name="Albersmeier A."/>
            <person name="Winkler A."/>
            <person name="Kalinowski J."/>
        </authorList>
    </citation>
    <scope>NUCLEOTIDE SEQUENCE [LARGE SCALE GENOMIC DNA]</scope>
    <source>
        <strain evidence="6 7">DSM 44792</strain>
    </source>
</reference>
<keyword evidence="7" id="KW-1185">Reference proteome</keyword>
<evidence type="ECO:0000256" key="1">
    <source>
        <dbReference type="ARBA" id="ARBA00004141"/>
    </source>
</evidence>
<proteinExistence type="predicted"/>
<comment type="subcellular location">
    <subcellularLocation>
        <location evidence="1">Membrane</location>
        <topology evidence="1">Multi-pass membrane protein</topology>
    </subcellularLocation>
</comment>
<feature type="transmembrane region" description="Helical" evidence="5">
    <location>
        <begin position="97"/>
        <end position="118"/>
    </location>
</feature>
<evidence type="ECO:0000256" key="5">
    <source>
        <dbReference type="SAM" id="Phobius"/>
    </source>
</evidence>